<evidence type="ECO:0000313" key="3">
    <source>
        <dbReference type="EMBL" id="KAK6750947.1"/>
    </source>
</evidence>
<feature type="chain" id="PRO_5045437666" description="Ground-like domain-containing protein" evidence="1">
    <location>
        <begin position="21"/>
        <end position="180"/>
    </location>
</feature>
<evidence type="ECO:0000256" key="1">
    <source>
        <dbReference type="SAM" id="SignalP"/>
    </source>
</evidence>
<evidence type="ECO:0000313" key="4">
    <source>
        <dbReference type="Proteomes" id="UP001303046"/>
    </source>
</evidence>
<accession>A0ABR1DKG3</accession>
<proteinExistence type="predicted"/>
<keyword evidence="4" id="KW-1185">Reference proteome</keyword>
<gene>
    <name evidence="3" type="primary">Necator_chrIV.g16033</name>
    <name evidence="3" type="ORF">RB195_002737</name>
</gene>
<reference evidence="3 4" key="1">
    <citation type="submission" date="2023-08" db="EMBL/GenBank/DDBJ databases">
        <title>A Necator americanus chromosomal reference genome.</title>
        <authorList>
            <person name="Ilik V."/>
            <person name="Petrzelkova K.J."/>
            <person name="Pardy F."/>
            <person name="Fuh T."/>
            <person name="Niatou-Singa F.S."/>
            <person name="Gouil Q."/>
            <person name="Baker L."/>
            <person name="Ritchie M.E."/>
            <person name="Jex A.R."/>
            <person name="Gazzola D."/>
            <person name="Li H."/>
            <person name="Toshio Fujiwara R."/>
            <person name="Zhan B."/>
            <person name="Aroian R.V."/>
            <person name="Pafco B."/>
            <person name="Schwarz E.M."/>
        </authorList>
    </citation>
    <scope>NUCLEOTIDE SEQUENCE [LARGE SCALE GENOMIC DNA]</scope>
    <source>
        <strain evidence="3 4">Aroian</strain>
        <tissue evidence="3">Whole animal</tissue>
    </source>
</reference>
<feature type="domain" description="Ground-like" evidence="2">
    <location>
        <begin position="108"/>
        <end position="178"/>
    </location>
</feature>
<dbReference type="Proteomes" id="UP001303046">
    <property type="component" value="Unassembled WGS sequence"/>
</dbReference>
<dbReference type="EMBL" id="JAVFWL010000004">
    <property type="protein sequence ID" value="KAK6750947.1"/>
    <property type="molecule type" value="Genomic_DNA"/>
</dbReference>
<evidence type="ECO:0000259" key="2">
    <source>
        <dbReference type="Pfam" id="PF04155"/>
    </source>
</evidence>
<comment type="caution">
    <text evidence="3">The sequence shown here is derived from an EMBL/GenBank/DDBJ whole genome shotgun (WGS) entry which is preliminary data.</text>
</comment>
<organism evidence="3 4">
    <name type="scientific">Necator americanus</name>
    <name type="common">Human hookworm</name>
    <dbReference type="NCBI Taxonomy" id="51031"/>
    <lineage>
        <taxon>Eukaryota</taxon>
        <taxon>Metazoa</taxon>
        <taxon>Ecdysozoa</taxon>
        <taxon>Nematoda</taxon>
        <taxon>Chromadorea</taxon>
        <taxon>Rhabditida</taxon>
        <taxon>Rhabditina</taxon>
        <taxon>Rhabditomorpha</taxon>
        <taxon>Strongyloidea</taxon>
        <taxon>Ancylostomatidae</taxon>
        <taxon>Bunostominae</taxon>
        <taxon>Necator</taxon>
    </lineage>
</organism>
<feature type="signal peptide" evidence="1">
    <location>
        <begin position="1"/>
        <end position="20"/>
    </location>
</feature>
<keyword evidence="1" id="KW-0732">Signal</keyword>
<name>A0ABR1DKG3_NECAM</name>
<protein>
    <recommendedName>
        <fullName evidence="2">Ground-like domain-containing protein</fullName>
    </recommendedName>
</protein>
<dbReference type="Pfam" id="PF04155">
    <property type="entry name" value="Ground-like"/>
    <property type="match status" value="1"/>
</dbReference>
<dbReference type="InterPro" id="IPR007284">
    <property type="entry name" value="Ground-like_dom"/>
</dbReference>
<sequence length="180" mass="19229">MTTAGFFLIVVLTRPSVVSSIFFDLLNGLGPHYPTCVCAPPPCAAAATASATSLSQSQSIAGSAPVAPYGGGYQGGGYGGPPPPVYPQGYPYKHRRRRAVLVNAAHSEECTSDAVGSIMEQSMSPSIIESRERIRQSLQTHYGRETVVLCSPSRAVFTVTDGAEFCERWRNGINCYAFVF</sequence>